<dbReference type="InterPro" id="IPR020622">
    <property type="entry name" value="Ala_racemase_pyridoxalP-BS"/>
</dbReference>
<dbReference type="PANTHER" id="PTHR30511">
    <property type="entry name" value="ALANINE RACEMASE"/>
    <property type="match status" value="1"/>
</dbReference>
<dbReference type="HAMAP" id="MF_01201">
    <property type="entry name" value="Ala_racemase"/>
    <property type="match status" value="1"/>
</dbReference>
<sequence length="390" mass="43203">MVSFVQFSYELSLKHESEYFLSRPIYAHINSDAMRHNLERVRELVPGSKVWSVVKANAYGHGLASAFEGLKTTDGFALLDLAEAKLLRDMGWQGPILLLEGLFSQEDIFLVSDLHCDCVVHHIDQVDWLEALSEAKHGASSHLPKIYLKMNTGMNRLGFRPNEYKEIYHRLHASGYGISHMTHFANADYVDRSPSVDEQAEIFHQAIEGFEGDRSLANSAAVLWHHHMFFSDWVRPGIMLYGASPSGKYEDIEHAKLQAVMSLNSKIIGIQHLDAHESVGYGSRYKTDVPIRIGIVACGYADGYPRHAPDGTPVWIAGPNGLADGKVCRMAGQVSMDMITVDITDMPHVDVGTDVQLWGNFLPVDAVAQSAGTIGYELLCALAPRVPRTG</sequence>
<dbReference type="InterPro" id="IPR011079">
    <property type="entry name" value="Ala_racemase_C"/>
</dbReference>
<feature type="active site" description="Proton acceptor; specific for L-alanine" evidence="5">
    <location>
        <position position="281"/>
    </location>
</feature>
<dbReference type="GO" id="GO:0030632">
    <property type="term" value="P:D-alanine biosynthetic process"/>
    <property type="evidence" value="ECO:0007669"/>
    <property type="project" value="UniProtKB-UniRule"/>
</dbReference>
<dbReference type="GO" id="GO:0030170">
    <property type="term" value="F:pyridoxal phosphate binding"/>
    <property type="evidence" value="ECO:0007669"/>
    <property type="project" value="UniProtKB-UniRule"/>
</dbReference>
<dbReference type="PANTHER" id="PTHR30511:SF0">
    <property type="entry name" value="ALANINE RACEMASE, CATABOLIC-RELATED"/>
    <property type="match status" value="1"/>
</dbReference>
<dbReference type="Pfam" id="PF01168">
    <property type="entry name" value="Ala_racemase_N"/>
    <property type="match status" value="1"/>
</dbReference>
<proteinExistence type="inferred from homology"/>
<feature type="modified residue" description="N6-(pyridoxal phosphate)lysine" evidence="5 6">
    <location>
        <position position="55"/>
    </location>
</feature>
<feature type="domain" description="Alanine racemase C-terminal" evidence="8">
    <location>
        <begin position="260"/>
        <end position="390"/>
    </location>
</feature>
<gene>
    <name evidence="9" type="ORF">SAMN06295916_0061</name>
</gene>
<dbReference type="InterPro" id="IPR001608">
    <property type="entry name" value="Ala_racemase_N"/>
</dbReference>
<evidence type="ECO:0000313" key="10">
    <source>
        <dbReference type="Proteomes" id="UP000197215"/>
    </source>
</evidence>
<feature type="binding site" evidence="5 7">
    <location>
        <position position="156"/>
    </location>
    <ligand>
        <name>substrate</name>
    </ligand>
</feature>
<dbReference type="SUPFAM" id="SSF50621">
    <property type="entry name" value="Alanine racemase C-terminal domain-like"/>
    <property type="match status" value="1"/>
</dbReference>
<dbReference type="InterPro" id="IPR029066">
    <property type="entry name" value="PLP-binding_barrel"/>
</dbReference>
<accession>A0A212T075</accession>
<evidence type="ECO:0000256" key="3">
    <source>
        <dbReference type="ARBA" id="ARBA00022898"/>
    </source>
</evidence>
<evidence type="ECO:0000256" key="7">
    <source>
        <dbReference type="PIRSR" id="PIRSR600821-52"/>
    </source>
</evidence>
<evidence type="ECO:0000256" key="6">
    <source>
        <dbReference type="PIRSR" id="PIRSR600821-50"/>
    </source>
</evidence>
<dbReference type="GO" id="GO:0005829">
    <property type="term" value="C:cytosol"/>
    <property type="evidence" value="ECO:0007669"/>
    <property type="project" value="TreeGrafter"/>
</dbReference>
<comment type="cofactor">
    <cofactor evidence="2 5 6">
        <name>pyridoxal 5'-phosphate</name>
        <dbReference type="ChEBI" id="CHEBI:597326"/>
    </cofactor>
</comment>
<dbReference type="CDD" id="cd06827">
    <property type="entry name" value="PLPDE_III_AR_proteobact"/>
    <property type="match status" value="1"/>
</dbReference>
<comment type="catalytic activity">
    <reaction evidence="1 5">
        <text>L-alanine = D-alanine</text>
        <dbReference type="Rhea" id="RHEA:20249"/>
        <dbReference type="ChEBI" id="CHEBI:57416"/>
        <dbReference type="ChEBI" id="CHEBI:57972"/>
        <dbReference type="EC" id="5.1.1.1"/>
    </reaction>
</comment>
<evidence type="ECO:0000256" key="2">
    <source>
        <dbReference type="ARBA" id="ARBA00001933"/>
    </source>
</evidence>
<dbReference type="EMBL" id="FYEX01000001">
    <property type="protein sequence ID" value="SNC59419.1"/>
    <property type="molecule type" value="Genomic_DNA"/>
</dbReference>
<dbReference type="Proteomes" id="UP000197215">
    <property type="component" value="Unassembled WGS sequence"/>
</dbReference>
<keyword evidence="4 5" id="KW-0413">Isomerase</keyword>
<dbReference type="Gene3D" id="3.20.20.10">
    <property type="entry name" value="Alanine racemase"/>
    <property type="match status" value="1"/>
</dbReference>
<feature type="binding site" evidence="5 7">
    <location>
        <position position="336"/>
    </location>
    <ligand>
        <name>substrate</name>
    </ligand>
</feature>
<dbReference type="PRINTS" id="PR00992">
    <property type="entry name" value="ALARACEMASE"/>
</dbReference>
<protein>
    <recommendedName>
        <fullName evidence="5">Alanine racemase</fullName>
        <ecNumber evidence="5">5.1.1.1</ecNumber>
    </recommendedName>
</protein>
<name>A0A212T075_9BURK</name>
<feature type="active site" description="Proton acceptor; specific for D-alanine" evidence="5">
    <location>
        <position position="55"/>
    </location>
</feature>
<keyword evidence="10" id="KW-1185">Reference proteome</keyword>
<dbReference type="FunFam" id="3.20.20.10:FF:000002">
    <property type="entry name" value="Alanine racemase"/>
    <property type="match status" value="1"/>
</dbReference>
<reference evidence="9 10" key="1">
    <citation type="submission" date="2017-06" db="EMBL/GenBank/DDBJ databases">
        <authorList>
            <person name="Kim H.J."/>
            <person name="Triplett B.A."/>
        </authorList>
    </citation>
    <scope>NUCLEOTIDE SEQUENCE [LARGE SCALE GENOMIC DNA]</scope>
    <source>
        <strain evidence="9 10">MWH-VicM1</strain>
    </source>
</reference>
<dbReference type="SMART" id="SM01005">
    <property type="entry name" value="Ala_racemase_C"/>
    <property type="match status" value="1"/>
</dbReference>
<keyword evidence="3 5" id="KW-0663">Pyridoxal phosphate</keyword>
<dbReference type="PROSITE" id="PS00395">
    <property type="entry name" value="ALANINE_RACEMASE"/>
    <property type="match status" value="1"/>
</dbReference>
<evidence type="ECO:0000259" key="8">
    <source>
        <dbReference type="SMART" id="SM01005"/>
    </source>
</evidence>
<dbReference type="InterPro" id="IPR000821">
    <property type="entry name" value="Ala_racemase"/>
</dbReference>
<comment type="pathway">
    <text evidence="5">Amino-acid biosynthesis; D-alanine biosynthesis; D-alanine from L-alanine: step 1/1.</text>
</comment>
<dbReference type="UniPathway" id="UPA00042">
    <property type="reaction ID" value="UER00497"/>
</dbReference>
<evidence type="ECO:0000256" key="5">
    <source>
        <dbReference type="HAMAP-Rule" id="MF_01201"/>
    </source>
</evidence>
<evidence type="ECO:0000313" key="9">
    <source>
        <dbReference type="EMBL" id="SNC59419.1"/>
    </source>
</evidence>
<comment type="function">
    <text evidence="5">Catalyzes the interconversion of L-alanine and D-alanine. May also act on other amino acids.</text>
</comment>
<dbReference type="Pfam" id="PF00842">
    <property type="entry name" value="Ala_racemase_C"/>
    <property type="match status" value="1"/>
</dbReference>
<dbReference type="SUPFAM" id="SSF51419">
    <property type="entry name" value="PLP-binding barrel"/>
    <property type="match status" value="1"/>
</dbReference>
<dbReference type="Gene3D" id="2.40.37.10">
    <property type="entry name" value="Lyase, Ornithine Decarboxylase, Chain A, domain 1"/>
    <property type="match status" value="1"/>
</dbReference>
<evidence type="ECO:0000256" key="4">
    <source>
        <dbReference type="ARBA" id="ARBA00023235"/>
    </source>
</evidence>
<dbReference type="AlphaFoldDB" id="A0A212T075"/>
<dbReference type="InterPro" id="IPR009006">
    <property type="entry name" value="Ala_racemase/Decarboxylase_C"/>
</dbReference>
<dbReference type="EC" id="5.1.1.1" evidence="5"/>
<dbReference type="NCBIfam" id="TIGR00492">
    <property type="entry name" value="alr"/>
    <property type="match status" value="1"/>
</dbReference>
<organism evidence="9 10">
    <name type="scientific">Polynucleobacter victoriensis</name>
    <dbReference type="NCBI Taxonomy" id="2049319"/>
    <lineage>
        <taxon>Bacteria</taxon>
        <taxon>Pseudomonadati</taxon>
        <taxon>Pseudomonadota</taxon>
        <taxon>Betaproteobacteria</taxon>
        <taxon>Burkholderiales</taxon>
        <taxon>Burkholderiaceae</taxon>
        <taxon>Polynucleobacter</taxon>
    </lineage>
</organism>
<dbReference type="GO" id="GO:0008784">
    <property type="term" value="F:alanine racemase activity"/>
    <property type="evidence" value="ECO:0007669"/>
    <property type="project" value="UniProtKB-UniRule"/>
</dbReference>
<comment type="similarity">
    <text evidence="5">Belongs to the alanine racemase family.</text>
</comment>
<evidence type="ECO:0000256" key="1">
    <source>
        <dbReference type="ARBA" id="ARBA00000316"/>
    </source>
</evidence>